<proteinExistence type="predicted"/>
<name>A0A919K074_9ACTN</name>
<dbReference type="AlphaFoldDB" id="A0A919K074"/>
<accession>A0A919K074</accession>
<dbReference type="Proteomes" id="UP000636960">
    <property type="component" value="Unassembled WGS sequence"/>
</dbReference>
<evidence type="ECO:0000313" key="2">
    <source>
        <dbReference type="Proteomes" id="UP000636960"/>
    </source>
</evidence>
<keyword evidence="2" id="KW-1185">Reference proteome</keyword>
<dbReference type="EMBL" id="BOMV01000060">
    <property type="protein sequence ID" value="GIE98160.1"/>
    <property type="molecule type" value="Genomic_DNA"/>
</dbReference>
<sequence length="105" mass="11371">MISHQVRAFVQLGPLPSELDDSEDGDEAFEARERALLAVEPPVSAEEADLLLGAFGEDDCFGLAWTLLHLVESAPAPAVSTAPPAGSNPWIIRLWQRHQNDKDPG</sequence>
<gene>
    <name evidence="1" type="ORF">Ari01nite_56250</name>
</gene>
<protein>
    <submittedName>
        <fullName evidence="1">Uncharacterized protein</fullName>
    </submittedName>
</protein>
<evidence type="ECO:0000313" key="1">
    <source>
        <dbReference type="EMBL" id="GIE98160.1"/>
    </source>
</evidence>
<reference evidence="1" key="1">
    <citation type="submission" date="2021-01" db="EMBL/GenBank/DDBJ databases">
        <title>Whole genome shotgun sequence of Actinoplanes rishiriensis NBRC 108556.</title>
        <authorList>
            <person name="Komaki H."/>
            <person name="Tamura T."/>
        </authorList>
    </citation>
    <scope>NUCLEOTIDE SEQUENCE</scope>
    <source>
        <strain evidence="1">NBRC 108556</strain>
    </source>
</reference>
<comment type="caution">
    <text evidence="1">The sequence shown here is derived from an EMBL/GenBank/DDBJ whole genome shotgun (WGS) entry which is preliminary data.</text>
</comment>
<organism evidence="1 2">
    <name type="scientific">Paractinoplanes rishiriensis</name>
    <dbReference type="NCBI Taxonomy" id="1050105"/>
    <lineage>
        <taxon>Bacteria</taxon>
        <taxon>Bacillati</taxon>
        <taxon>Actinomycetota</taxon>
        <taxon>Actinomycetes</taxon>
        <taxon>Micromonosporales</taxon>
        <taxon>Micromonosporaceae</taxon>
        <taxon>Paractinoplanes</taxon>
    </lineage>
</organism>